<proteinExistence type="predicted"/>
<reference evidence="1" key="1">
    <citation type="submission" date="2021-05" db="EMBL/GenBank/DDBJ databases">
        <authorList>
            <person name="Alioto T."/>
            <person name="Alioto T."/>
            <person name="Gomez Garrido J."/>
        </authorList>
    </citation>
    <scope>NUCLEOTIDE SEQUENCE</scope>
</reference>
<protein>
    <submittedName>
        <fullName evidence="1">(northern house mosquito) hypothetical protein</fullName>
    </submittedName>
</protein>
<organism evidence="1">
    <name type="scientific">Culex pipiens</name>
    <name type="common">House mosquito</name>
    <dbReference type="NCBI Taxonomy" id="7175"/>
    <lineage>
        <taxon>Eukaryota</taxon>
        <taxon>Metazoa</taxon>
        <taxon>Ecdysozoa</taxon>
        <taxon>Arthropoda</taxon>
        <taxon>Hexapoda</taxon>
        <taxon>Insecta</taxon>
        <taxon>Pterygota</taxon>
        <taxon>Neoptera</taxon>
        <taxon>Endopterygota</taxon>
        <taxon>Diptera</taxon>
        <taxon>Nematocera</taxon>
        <taxon>Culicoidea</taxon>
        <taxon>Culicidae</taxon>
        <taxon>Culicinae</taxon>
        <taxon>Culicini</taxon>
        <taxon>Culex</taxon>
        <taxon>Culex</taxon>
    </lineage>
</organism>
<evidence type="ECO:0000313" key="1">
    <source>
        <dbReference type="EMBL" id="CAG6498167.1"/>
    </source>
</evidence>
<dbReference type="EMBL" id="HBUE01134612">
    <property type="protein sequence ID" value="CAG6498167.1"/>
    <property type="molecule type" value="Transcribed_RNA"/>
</dbReference>
<dbReference type="AlphaFoldDB" id="A0A8D8CQZ9"/>
<sequence length="108" mass="12413">MNANIVKKIVNSRTTSALMRTKLKKFSRSRFAGLRLKSNRNRNSAPHSSRIIPDQYGLSLVWVFGDHTMMVIPTSVSTAPIATLSSISSRLSRMWRRLRELPLGNRWW</sequence>
<accession>A0A8D8CQZ9</accession>
<name>A0A8D8CQZ9_CULPI</name>